<dbReference type="Pfam" id="PF00753">
    <property type="entry name" value="Lactamase_B"/>
    <property type="match status" value="1"/>
</dbReference>
<evidence type="ECO:0000256" key="1">
    <source>
        <dbReference type="ARBA" id="ARBA00022801"/>
    </source>
</evidence>
<keyword evidence="1" id="KW-0378">Hydrolase</keyword>
<keyword evidence="5" id="KW-0540">Nuclease</keyword>
<evidence type="ECO:0000259" key="4">
    <source>
        <dbReference type="SMART" id="SM01027"/>
    </source>
</evidence>
<evidence type="ECO:0000259" key="3">
    <source>
        <dbReference type="SMART" id="SM00849"/>
    </source>
</evidence>
<dbReference type="InterPro" id="IPR036866">
    <property type="entry name" value="RibonucZ/Hydroxyglut_hydro"/>
</dbReference>
<dbReference type="EMBL" id="JFHR01000032">
    <property type="protein sequence ID" value="KEQ52891.1"/>
    <property type="molecule type" value="Genomic_DNA"/>
</dbReference>
<dbReference type="InterPro" id="IPR022712">
    <property type="entry name" value="Beta_Casp"/>
</dbReference>
<dbReference type="Pfam" id="PF07521">
    <property type="entry name" value="RMMBL"/>
    <property type="match status" value="1"/>
</dbReference>
<feature type="region of interest" description="Disordered" evidence="2">
    <location>
        <begin position="1"/>
        <end position="28"/>
    </location>
</feature>
<evidence type="ECO:0000256" key="2">
    <source>
        <dbReference type="SAM" id="MobiDB-lite"/>
    </source>
</evidence>
<dbReference type="GO" id="GO:0004527">
    <property type="term" value="F:exonuclease activity"/>
    <property type="evidence" value="ECO:0007669"/>
    <property type="project" value="UniProtKB-KW"/>
</dbReference>
<accession>A0A081RCG8</accession>
<dbReference type="AlphaFoldDB" id="A0A081RCG8"/>
<dbReference type="Gene3D" id="3.40.50.10890">
    <property type="match status" value="1"/>
</dbReference>
<dbReference type="CDD" id="cd16295">
    <property type="entry name" value="TTHA0252-CPSF-like_MBL-fold"/>
    <property type="match status" value="1"/>
</dbReference>
<protein>
    <submittedName>
        <fullName evidence="5">Putative exonuclease</fullName>
    </submittedName>
</protein>
<dbReference type="eggNOG" id="COG1236">
    <property type="taxonomic scope" value="Bacteria"/>
</dbReference>
<organism evidence="5 6">
    <name type="scientific">Sphingobium chlorophenolicum</name>
    <dbReference type="NCBI Taxonomy" id="46429"/>
    <lineage>
        <taxon>Bacteria</taxon>
        <taxon>Pseudomonadati</taxon>
        <taxon>Pseudomonadota</taxon>
        <taxon>Alphaproteobacteria</taxon>
        <taxon>Sphingomonadales</taxon>
        <taxon>Sphingomonadaceae</taxon>
        <taxon>Sphingobium</taxon>
    </lineage>
</organism>
<dbReference type="Gene3D" id="3.60.15.10">
    <property type="entry name" value="Ribonuclease Z/Hydroxyacylglutathione hydrolase-like"/>
    <property type="match status" value="1"/>
</dbReference>
<proteinExistence type="predicted"/>
<dbReference type="SMART" id="SM00849">
    <property type="entry name" value="Lactamase_B"/>
    <property type="match status" value="1"/>
</dbReference>
<dbReference type="PANTHER" id="PTHR11203:SF37">
    <property type="entry name" value="INTEGRATOR COMPLEX SUBUNIT 11"/>
    <property type="match status" value="1"/>
</dbReference>
<comment type="caution">
    <text evidence="5">The sequence shown here is derived from an EMBL/GenBank/DDBJ whole genome shotgun (WGS) entry which is preliminary data.</text>
</comment>
<dbReference type="Pfam" id="PF10996">
    <property type="entry name" value="Beta-Casp"/>
    <property type="match status" value="1"/>
</dbReference>
<feature type="domain" description="Beta-Casp" evidence="4">
    <location>
        <begin position="285"/>
        <end position="403"/>
    </location>
</feature>
<dbReference type="SUPFAM" id="SSF56281">
    <property type="entry name" value="Metallo-hydrolase/oxidoreductase"/>
    <property type="match status" value="1"/>
</dbReference>
<dbReference type="Proteomes" id="UP000028411">
    <property type="component" value="Unassembled WGS sequence"/>
</dbReference>
<dbReference type="SMART" id="SM01027">
    <property type="entry name" value="Beta-Casp"/>
    <property type="match status" value="1"/>
</dbReference>
<dbReference type="PATRIC" id="fig|46429.4.peg.2774"/>
<sequence>MRSTHQYNYGLPTRPVGPMITPETPSGRNGVSPALTLTFHGAAGTVTGSCMELRLGDRAILVDCGLFQGSRTLETLNHGTFSFDPASIEAVVLTHAHIDHCGLLPKLAAQGFDKPVWCTPATSDLLEYMLADAGRIQEAEADRRNRRRDRAGESLFKPLYTEEDALNAWRLTRPTPLCDWFEPTPGFRARFWNAGHILGAASVEIEAANTRLLLSGDLGPINKAFHADPQAPAGLDHVVCEATYGDRAREKFTIEQRRTQLEAEIKDALSRGGNLIIPSFALERTQELLLDLAKLADANRIPNVPIFVDSPLASRATKVFAAHASELEDTGGKDVFRHPSIHYVEDVAESIRLNTMSGAIIMAASGMCEAGRIRHHLKHNLFRRDSTILFVGFQAKGSLGRVILDGAQRVRISGEDINVRARIRRIDSYSAHADRDELHSWISARRPIRGSLFLDHGEPEAVAALRTLTQADDAAASIIAPQIGEVYALEPGKPARRIQTGRVDMEQLSGPDWQNDYADFITHLKQHLGRIRSERARRDALAQMRRVLDAYEEAKQRQHAK</sequence>
<dbReference type="GO" id="GO:0004521">
    <property type="term" value="F:RNA endonuclease activity"/>
    <property type="evidence" value="ECO:0007669"/>
    <property type="project" value="TreeGrafter"/>
</dbReference>
<keyword evidence="5" id="KW-0269">Exonuclease</keyword>
<dbReference type="PANTHER" id="PTHR11203">
    <property type="entry name" value="CLEAVAGE AND POLYADENYLATION SPECIFICITY FACTOR FAMILY MEMBER"/>
    <property type="match status" value="1"/>
</dbReference>
<evidence type="ECO:0000313" key="5">
    <source>
        <dbReference type="EMBL" id="KEQ52891.1"/>
    </source>
</evidence>
<evidence type="ECO:0000313" key="6">
    <source>
        <dbReference type="Proteomes" id="UP000028411"/>
    </source>
</evidence>
<dbReference type="InterPro" id="IPR011108">
    <property type="entry name" value="RMMBL"/>
</dbReference>
<gene>
    <name evidence="5" type="ORF">BV95_02802</name>
</gene>
<dbReference type="InterPro" id="IPR050698">
    <property type="entry name" value="MBL"/>
</dbReference>
<feature type="domain" description="Metallo-beta-lactamase" evidence="3">
    <location>
        <begin position="47"/>
        <end position="273"/>
    </location>
</feature>
<dbReference type="InterPro" id="IPR001279">
    <property type="entry name" value="Metallo-B-lactamas"/>
</dbReference>
<reference evidence="5 6" key="1">
    <citation type="submission" date="2014-02" db="EMBL/GenBank/DDBJ databases">
        <title>Whole genome sequence of Sphingobium chlorophenolicum NBRC 16172.</title>
        <authorList>
            <person name="Gan H.M."/>
            <person name="Gan H.Y."/>
            <person name="Chew T.H."/>
            <person name="Savka M.A."/>
        </authorList>
    </citation>
    <scope>NUCLEOTIDE SEQUENCE [LARGE SCALE GENOMIC DNA]</scope>
    <source>
        <strain evidence="5 6">NBRC 16172</strain>
    </source>
</reference>
<name>A0A081RCG8_SPHCR</name>